<evidence type="ECO:0000256" key="1">
    <source>
        <dbReference type="SAM" id="MobiDB-lite"/>
    </source>
</evidence>
<keyword evidence="2" id="KW-1133">Transmembrane helix</keyword>
<dbReference type="STRING" id="102285.A0A158QIP6"/>
<dbReference type="WBParaSite" id="HNAJ_0000979601-mRNA-1">
    <property type="protein sequence ID" value="HNAJ_0000979601-mRNA-1"/>
    <property type="gene ID" value="HNAJ_0000979601"/>
</dbReference>
<protein>
    <submittedName>
        <fullName evidence="5">Neurofascin/L1/NrCAM C-terminal domain-containing protein</fullName>
    </submittedName>
</protein>
<evidence type="ECO:0000256" key="2">
    <source>
        <dbReference type="SAM" id="Phobius"/>
    </source>
</evidence>
<sequence length="271" mass="30385">MFCNVSLTAITMPPLSSPLNSKDLRAHKTADNDNVVQGLLKKDWNWDWKWDYSDLYEANEGNDKGQKDSIDLSTESPFYFMGFYGQDRINEVTKRPPVNSYPNHTSQFPNTGFNDLRLATLTTSTRNPETIPKPPNPQTQQRTFLLTTLLPICIIIVILLAVALAIVWYLKFRGGATGRNQQKLDNEDGRPAVGNIDGSNGERVPLKEDKKTEGKKNGLTIANNGSQVTNKTPKKSRLCAIVVNKVDSLPPIKLGLINNAYYRVDYTPKEK</sequence>
<keyword evidence="2" id="KW-0472">Membrane</keyword>
<gene>
    <name evidence="3" type="ORF">HNAJ_LOCUS9791</name>
</gene>
<keyword evidence="4" id="KW-1185">Reference proteome</keyword>
<feature type="compositionally biased region" description="Basic and acidic residues" evidence="1">
    <location>
        <begin position="204"/>
        <end position="216"/>
    </location>
</feature>
<evidence type="ECO:0000313" key="3">
    <source>
        <dbReference type="EMBL" id="VDO06459.1"/>
    </source>
</evidence>
<organism evidence="5">
    <name type="scientific">Rodentolepis nana</name>
    <name type="common">Dwarf tapeworm</name>
    <name type="synonym">Hymenolepis nana</name>
    <dbReference type="NCBI Taxonomy" id="102285"/>
    <lineage>
        <taxon>Eukaryota</taxon>
        <taxon>Metazoa</taxon>
        <taxon>Spiralia</taxon>
        <taxon>Lophotrochozoa</taxon>
        <taxon>Platyhelminthes</taxon>
        <taxon>Cestoda</taxon>
        <taxon>Eucestoda</taxon>
        <taxon>Cyclophyllidea</taxon>
        <taxon>Hymenolepididae</taxon>
        <taxon>Rodentolepis</taxon>
    </lineage>
</organism>
<evidence type="ECO:0000313" key="4">
    <source>
        <dbReference type="Proteomes" id="UP000278807"/>
    </source>
</evidence>
<dbReference type="EMBL" id="UZAE01012748">
    <property type="protein sequence ID" value="VDO06459.1"/>
    <property type="molecule type" value="Genomic_DNA"/>
</dbReference>
<evidence type="ECO:0000313" key="5">
    <source>
        <dbReference type="WBParaSite" id="HNAJ_0000979601-mRNA-1"/>
    </source>
</evidence>
<feature type="transmembrane region" description="Helical" evidence="2">
    <location>
        <begin position="144"/>
        <end position="170"/>
    </location>
</feature>
<accession>A0A158QIP6</accession>
<name>A0A158QIP6_RODNA</name>
<dbReference type="AlphaFoldDB" id="A0A158QIP6"/>
<keyword evidence="2" id="KW-0812">Transmembrane</keyword>
<reference evidence="5" key="1">
    <citation type="submission" date="2016-04" db="UniProtKB">
        <authorList>
            <consortium name="WormBaseParasite"/>
        </authorList>
    </citation>
    <scope>IDENTIFICATION</scope>
</reference>
<reference evidence="3 4" key="2">
    <citation type="submission" date="2018-11" db="EMBL/GenBank/DDBJ databases">
        <authorList>
            <consortium name="Pathogen Informatics"/>
        </authorList>
    </citation>
    <scope>NUCLEOTIDE SEQUENCE [LARGE SCALE GENOMIC DNA]</scope>
</reference>
<feature type="compositionally biased region" description="Polar residues" evidence="1">
    <location>
        <begin position="220"/>
        <end position="230"/>
    </location>
</feature>
<proteinExistence type="predicted"/>
<feature type="region of interest" description="Disordered" evidence="1">
    <location>
        <begin position="179"/>
        <end position="230"/>
    </location>
</feature>
<dbReference type="Proteomes" id="UP000278807">
    <property type="component" value="Unassembled WGS sequence"/>
</dbReference>